<dbReference type="InterPro" id="IPR025996">
    <property type="entry name" value="MT1864/Rv1816-like_C"/>
</dbReference>
<name>A0ABT6KRG2_9MICO</name>
<organism evidence="6 7">
    <name type="scientific">Antiquaquibacter oligotrophicus</name>
    <dbReference type="NCBI Taxonomy" id="2880260"/>
    <lineage>
        <taxon>Bacteria</taxon>
        <taxon>Bacillati</taxon>
        <taxon>Actinomycetota</taxon>
        <taxon>Actinomycetes</taxon>
        <taxon>Micrococcales</taxon>
        <taxon>Microbacteriaceae</taxon>
        <taxon>Antiquaquibacter</taxon>
    </lineage>
</organism>
<keyword evidence="2 4" id="KW-0238">DNA-binding</keyword>
<dbReference type="Pfam" id="PF13305">
    <property type="entry name" value="TetR_C_33"/>
    <property type="match status" value="1"/>
</dbReference>
<dbReference type="Gene3D" id="1.10.357.10">
    <property type="entry name" value="Tetracycline Repressor, domain 2"/>
    <property type="match status" value="1"/>
</dbReference>
<feature type="domain" description="HTH tetR-type" evidence="5">
    <location>
        <begin position="17"/>
        <end position="78"/>
    </location>
</feature>
<dbReference type="PROSITE" id="PS50977">
    <property type="entry name" value="HTH_TETR_2"/>
    <property type="match status" value="1"/>
</dbReference>
<evidence type="ECO:0000313" key="7">
    <source>
        <dbReference type="Proteomes" id="UP001160142"/>
    </source>
</evidence>
<evidence type="ECO:0000256" key="1">
    <source>
        <dbReference type="ARBA" id="ARBA00023015"/>
    </source>
</evidence>
<evidence type="ECO:0000256" key="4">
    <source>
        <dbReference type="PROSITE-ProRule" id="PRU00335"/>
    </source>
</evidence>
<keyword evidence="7" id="KW-1185">Reference proteome</keyword>
<dbReference type="PANTHER" id="PTHR30055:SF220">
    <property type="entry name" value="TETR-FAMILY REGULATORY PROTEIN"/>
    <property type="match status" value="1"/>
</dbReference>
<dbReference type="EMBL" id="JARXVQ010000001">
    <property type="protein sequence ID" value="MDH6182063.1"/>
    <property type="molecule type" value="Genomic_DNA"/>
</dbReference>
<dbReference type="Proteomes" id="UP001160142">
    <property type="component" value="Unassembled WGS sequence"/>
</dbReference>
<reference evidence="6 7" key="1">
    <citation type="submission" date="2023-04" db="EMBL/GenBank/DDBJ databases">
        <title>Genome Encyclopedia of Bacteria and Archaea VI: Functional Genomics of Type Strains.</title>
        <authorList>
            <person name="Whitman W."/>
        </authorList>
    </citation>
    <scope>NUCLEOTIDE SEQUENCE [LARGE SCALE GENOMIC DNA]</scope>
    <source>
        <strain evidence="6 7">SG_E_30_P1</strain>
    </source>
</reference>
<dbReference type="InterPro" id="IPR036271">
    <property type="entry name" value="Tet_transcr_reg_TetR-rel_C_sf"/>
</dbReference>
<comment type="caution">
    <text evidence="6">The sequence shown here is derived from an EMBL/GenBank/DDBJ whole genome shotgun (WGS) entry which is preliminary data.</text>
</comment>
<keyword evidence="3" id="KW-0804">Transcription</keyword>
<evidence type="ECO:0000256" key="3">
    <source>
        <dbReference type="ARBA" id="ARBA00023163"/>
    </source>
</evidence>
<evidence type="ECO:0000256" key="2">
    <source>
        <dbReference type="ARBA" id="ARBA00023125"/>
    </source>
</evidence>
<dbReference type="InterPro" id="IPR050109">
    <property type="entry name" value="HTH-type_TetR-like_transc_reg"/>
</dbReference>
<sequence>MGVMNATAGQAARREGDQLRGELLAAAAALASGPHPVAIPSLRAVARACSVSAAAVYRHFPSQHALMHAVLQEEYGRFERVVLAQDDPNGSPRARLRALSLAYVRWGLDNPGMYQLLFESADQLPPEAAFHSASTELYDRMFALIDALDLSIRTAHRTPRDVAVDRLAIGLHGIVSLAIHKAGTRWTVPIEELVEDFLPAS</sequence>
<dbReference type="PANTHER" id="PTHR30055">
    <property type="entry name" value="HTH-TYPE TRANSCRIPTIONAL REGULATOR RUTR"/>
    <property type="match status" value="1"/>
</dbReference>
<dbReference type="Pfam" id="PF00440">
    <property type="entry name" value="TetR_N"/>
    <property type="match status" value="1"/>
</dbReference>
<evidence type="ECO:0000313" key="6">
    <source>
        <dbReference type="EMBL" id="MDH6182063.1"/>
    </source>
</evidence>
<protein>
    <submittedName>
        <fullName evidence="6">AcrR family transcriptional regulator</fullName>
    </submittedName>
</protein>
<keyword evidence="1" id="KW-0805">Transcription regulation</keyword>
<proteinExistence type="predicted"/>
<feature type="DNA-binding region" description="H-T-H motif" evidence="4">
    <location>
        <begin position="41"/>
        <end position="60"/>
    </location>
</feature>
<dbReference type="SUPFAM" id="SSF46689">
    <property type="entry name" value="Homeodomain-like"/>
    <property type="match status" value="1"/>
</dbReference>
<evidence type="ECO:0000259" key="5">
    <source>
        <dbReference type="PROSITE" id="PS50977"/>
    </source>
</evidence>
<dbReference type="InterPro" id="IPR009057">
    <property type="entry name" value="Homeodomain-like_sf"/>
</dbReference>
<dbReference type="InterPro" id="IPR001647">
    <property type="entry name" value="HTH_TetR"/>
</dbReference>
<gene>
    <name evidence="6" type="ORF">M2152_002245</name>
</gene>
<dbReference type="SUPFAM" id="SSF48498">
    <property type="entry name" value="Tetracyclin repressor-like, C-terminal domain"/>
    <property type="match status" value="1"/>
</dbReference>
<accession>A0ABT6KRG2</accession>